<dbReference type="PROSITE" id="PS51891">
    <property type="entry name" value="CENP_V_GFA"/>
    <property type="match status" value="1"/>
</dbReference>
<dbReference type="EMBL" id="CP000555">
    <property type="protein sequence ID" value="ABM93541.1"/>
    <property type="molecule type" value="Genomic_DNA"/>
</dbReference>
<evidence type="ECO:0000259" key="5">
    <source>
        <dbReference type="PROSITE" id="PS51891"/>
    </source>
</evidence>
<feature type="domain" description="CENP-V/GFA" evidence="5">
    <location>
        <begin position="9"/>
        <end position="109"/>
    </location>
</feature>
<dbReference type="HOGENOM" id="CLU_055491_4_2_4"/>
<keyword evidence="4" id="KW-0456">Lyase</keyword>
<evidence type="ECO:0000256" key="4">
    <source>
        <dbReference type="ARBA" id="ARBA00023239"/>
    </source>
</evidence>
<dbReference type="GO" id="GO:0046872">
    <property type="term" value="F:metal ion binding"/>
    <property type="evidence" value="ECO:0007669"/>
    <property type="project" value="UniProtKB-KW"/>
</dbReference>
<sequence length="141" mass="15329">MQAEASMRLSGGCLCGAVRYELDRAPGPIVLCHCGQCRKAQGSAFATVAPVAVEAFRLVRGVDRLRGFQSSPGKWRSFCGDCGSPIHSRRDDRPAVLRLRVGSLDDPFDQRPAAHIHVASKAAWWTIDDALPQYPGIEPGR</sequence>
<protein>
    <recommendedName>
        <fullName evidence="5">CENP-V/GFA domain-containing protein</fullName>
    </recommendedName>
</protein>
<dbReference type="Pfam" id="PF04828">
    <property type="entry name" value="GFA"/>
    <property type="match status" value="1"/>
</dbReference>
<reference evidence="6 7" key="1">
    <citation type="journal article" date="2007" name="J. Bacteriol.">
        <title>Whole-genome analysis of the methyl tert-butyl ether-degrading beta-proteobacterium Methylibium petroleiphilum PM1.</title>
        <authorList>
            <person name="Kane S.R."/>
            <person name="Chakicherla A.Y."/>
            <person name="Chain P.S.G."/>
            <person name="Schmidt R."/>
            <person name="Shin M.W."/>
            <person name="Legler T.C."/>
            <person name="Scow K.M."/>
            <person name="Larimer F.W."/>
            <person name="Lucas S.M."/>
            <person name="Richardson P.M."/>
            <person name="Hristova K.R."/>
        </authorList>
    </citation>
    <scope>NUCLEOTIDE SEQUENCE [LARGE SCALE GENOMIC DNA]</scope>
    <source>
        <strain evidence="7">ATCC BAA-1232 / LMG 22953 / PM1</strain>
    </source>
</reference>
<evidence type="ECO:0000256" key="3">
    <source>
        <dbReference type="ARBA" id="ARBA00022833"/>
    </source>
</evidence>
<dbReference type="PANTHER" id="PTHR33337:SF40">
    <property type="entry name" value="CENP-V_GFA DOMAIN-CONTAINING PROTEIN-RELATED"/>
    <property type="match status" value="1"/>
</dbReference>
<evidence type="ECO:0000256" key="1">
    <source>
        <dbReference type="ARBA" id="ARBA00005495"/>
    </source>
</evidence>
<evidence type="ECO:0000313" key="6">
    <source>
        <dbReference type="EMBL" id="ABM93541.1"/>
    </source>
</evidence>
<dbReference type="Gene3D" id="3.90.1590.10">
    <property type="entry name" value="glutathione-dependent formaldehyde- activating enzyme (gfa)"/>
    <property type="match status" value="1"/>
</dbReference>
<dbReference type="GO" id="GO:0016846">
    <property type="term" value="F:carbon-sulfur lyase activity"/>
    <property type="evidence" value="ECO:0007669"/>
    <property type="project" value="InterPro"/>
</dbReference>
<comment type="similarity">
    <text evidence="1">Belongs to the Gfa family.</text>
</comment>
<evidence type="ECO:0000313" key="7">
    <source>
        <dbReference type="Proteomes" id="UP000000366"/>
    </source>
</evidence>
<keyword evidence="3" id="KW-0862">Zinc</keyword>
<dbReference type="SUPFAM" id="SSF51316">
    <property type="entry name" value="Mss4-like"/>
    <property type="match status" value="1"/>
</dbReference>
<dbReference type="PANTHER" id="PTHR33337">
    <property type="entry name" value="GFA DOMAIN-CONTAINING PROTEIN"/>
    <property type="match status" value="1"/>
</dbReference>
<accession>A2SDA2</accession>
<keyword evidence="7" id="KW-1185">Reference proteome</keyword>
<dbReference type="KEGG" id="mpt:Mpe_A0579"/>
<dbReference type="STRING" id="420662.Mpe_A0579"/>
<dbReference type="InterPro" id="IPR006913">
    <property type="entry name" value="CENP-V/GFA"/>
</dbReference>
<dbReference type="eggNOG" id="COG3791">
    <property type="taxonomic scope" value="Bacteria"/>
</dbReference>
<organism evidence="6 7">
    <name type="scientific">Methylibium petroleiphilum (strain ATCC BAA-1232 / LMG 22953 / PM1)</name>
    <dbReference type="NCBI Taxonomy" id="420662"/>
    <lineage>
        <taxon>Bacteria</taxon>
        <taxon>Pseudomonadati</taxon>
        <taxon>Pseudomonadota</taxon>
        <taxon>Betaproteobacteria</taxon>
        <taxon>Burkholderiales</taxon>
        <taxon>Sphaerotilaceae</taxon>
        <taxon>Methylibium</taxon>
    </lineage>
</organism>
<dbReference type="RefSeq" id="WP_011828179.1">
    <property type="nucleotide sequence ID" value="NC_008825.1"/>
</dbReference>
<dbReference type="InterPro" id="IPR011057">
    <property type="entry name" value="Mss4-like_sf"/>
</dbReference>
<proteinExistence type="inferred from homology"/>
<evidence type="ECO:0000256" key="2">
    <source>
        <dbReference type="ARBA" id="ARBA00022723"/>
    </source>
</evidence>
<dbReference type="AlphaFoldDB" id="A2SDA2"/>
<gene>
    <name evidence="6" type="ordered locus">Mpe_A0579</name>
</gene>
<name>A2SDA2_METPP</name>
<dbReference type="Proteomes" id="UP000000366">
    <property type="component" value="Chromosome"/>
</dbReference>
<keyword evidence="2" id="KW-0479">Metal-binding</keyword>